<protein>
    <submittedName>
        <fullName evidence="4">Uncharacterized protein</fullName>
    </submittedName>
</protein>
<gene>
    <name evidence="4" type="ORF">AAHA92_24829</name>
</gene>
<dbReference type="PANTHER" id="PTHR13068">
    <property type="entry name" value="CGI-12 PROTEIN-RELATED"/>
    <property type="match status" value="1"/>
</dbReference>
<sequence>MREAVEKVQEMGVDQNTKTFIYAVHAIASFRKESWEAKIQGFRDLGVSESEVMEIFRKSPLVICTSLEKCREIKRLLLATGRFEMGDLISDPSTLMCSVDKRYKPRLQILEVLESRGLISKWPPLSSICRWTDERFVGVFVRPYADQLG</sequence>
<keyword evidence="2" id="KW-0806">Transcription termination</keyword>
<dbReference type="Pfam" id="PF02536">
    <property type="entry name" value="mTERF"/>
    <property type="match status" value="1"/>
</dbReference>
<accession>A0ABD1G8M6</accession>
<evidence type="ECO:0000313" key="4">
    <source>
        <dbReference type="EMBL" id="KAL1540478.1"/>
    </source>
</evidence>
<keyword evidence="2" id="KW-0804">Transcription</keyword>
<organism evidence="4 5">
    <name type="scientific">Salvia divinorum</name>
    <name type="common">Maria pastora</name>
    <name type="synonym">Diviner's sage</name>
    <dbReference type="NCBI Taxonomy" id="28513"/>
    <lineage>
        <taxon>Eukaryota</taxon>
        <taxon>Viridiplantae</taxon>
        <taxon>Streptophyta</taxon>
        <taxon>Embryophyta</taxon>
        <taxon>Tracheophyta</taxon>
        <taxon>Spermatophyta</taxon>
        <taxon>Magnoliopsida</taxon>
        <taxon>eudicotyledons</taxon>
        <taxon>Gunneridae</taxon>
        <taxon>Pentapetalae</taxon>
        <taxon>asterids</taxon>
        <taxon>lamiids</taxon>
        <taxon>Lamiales</taxon>
        <taxon>Lamiaceae</taxon>
        <taxon>Nepetoideae</taxon>
        <taxon>Mentheae</taxon>
        <taxon>Salviinae</taxon>
        <taxon>Salvia</taxon>
        <taxon>Salvia subgen. Calosphace</taxon>
    </lineage>
</organism>
<keyword evidence="3" id="KW-0809">Transit peptide</keyword>
<reference evidence="4 5" key="1">
    <citation type="submission" date="2024-06" db="EMBL/GenBank/DDBJ databases">
        <title>A chromosome level genome sequence of Diviner's sage (Salvia divinorum).</title>
        <authorList>
            <person name="Ford S.A."/>
            <person name="Ro D.-K."/>
            <person name="Ness R.W."/>
            <person name="Phillips M.A."/>
        </authorList>
    </citation>
    <scope>NUCLEOTIDE SEQUENCE [LARGE SCALE GENOMIC DNA]</scope>
    <source>
        <strain evidence="4">SAF-2024a</strain>
        <tissue evidence="4">Leaf</tissue>
    </source>
</reference>
<dbReference type="EMBL" id="JBEAFC010000009">
    <property type="protein sequence ID" value="KAL1540478.1"/>
    <property type="molecule type" value="Genomic_DNA"/>
</dbReference>
<evidence type="ECO:0000256" key="1">
    <source>
        <dbReference type="ARBA" id="ARBA00007692"/>
    </source>
</evidence>
<proteinExistence type="inferred from homology"/>
<comment type="caution">
    <text evidence="4">The sequence shown here is derived from an EMBL/GenBank/DDBJ whole genome shotgun (WGS) entry which is preliminary data.</text>
</comment>
<evidence type="ECO:0000313" key="5">
    <source>
        <dbReference type="Proteomes" id="UP001567538"/>
    </source>
</evidence>
<comment type="similarity">
    <text evidence="1">Belongs to the mTERF family.</text>
</comment>
<dbReference type="Gene3D" id="1.25.70.10">
    <property type="entry name" value="Transcription termination factor 3, mitochondrial"/>
    <property type="match status" value="1"/>
</dbReference>
<dbReference type="GO" id="GO:0006353">
    <property type="term" value="P:DNA-templated transcription termination"/>
    <property type="evidence" value="ECO:0007669"/>
    <property type="project" value="UniProtKB-KW"/>
</dbReference>
<evidence type="ECO:0000256" key="3">
    <source>
        <dbReference type="ARBA" id="ARBA00022946"/>
    </source>
</evidence>
<keyword evidence="5" id="KW-1185">Reference proteome</keyword>
<dbReference type="Proteomes" id="UP001567538">
    <property type="component" value="Unassembled WGS sequence"/>
</dbReference>
<name>A0ABD1G8M6_SALDI</name>
<evidence type="ECO:0000256" key="2">
    <source>
        <dbReference type="ARBA" id="ARBA00022472"/>
    </source>
</evidence>
<keyword evidence="2" id="KW-0805">Transcription regulation</keyword>
<dbReference type="PANTHER" id="PTHR13068:SF130">
    <property type="entry name" value="TRANSCRIPTION TERMINATION FACTOR MTERF6, CHLOROPLASTIC_MITOCHONDRIAL-LIKE"/>
    <property type="match status" value="1"/>
</dbReference>
<dbReference type="InterPro" id="IPR038538">
    <property type="entry name" value="MTERF_sf"/>
</dbReference>
<dbReference type="AlphaFoldDB" id="A0ABD1G8M6"/>
<dbReference type="InterPro" id="IPR003690">
    <property type="entry name" value="MTERF"/>
</dbReference>